<dbReference type="EMBL" id="CAXLJM020000016">
    <property type="protein sequence ID" value="CAL8083513.1"/>
    <property type="molecule type" value="Genomic_DNA"/>
</dbReference>
<keyword evidence="2 6" id="KW-0812">Transmembrane</keyword>
<evidence type="ECO:0000313" key="8">
    <source>
        <dbReference type="Proteomes" id="UP001642540"/>
    </source>
</evidence>
<feature type="transmembrane region" description="Helical" evidence="6">
    <location>
        <begin position="356"/>
        <end position="381"/>
    </location>
</feature>
<evidence type="ECO:0000256" key="4">
    <source>
        <dbReference type="ARBA" id="ARBA00023136"/>
    </source>
</evidence>
<sequence>MQAKTSPNNNSNPRSFCSSSSDTNKKDDSVSTVAVVKLRKEIGLTEAVSIVIGSIIGSGIFITPKDVVANVGSIGMSLVVWIGCGIMSILGAISYAELGTTFPGSGGDYHYLYKSFGCLPAFLLLWVSVFIFLPGADAILAISFAQYVTSPLFPTGDAPECAIKLLAAAVIIFFTWLNCYNVRLATQVQNVFMVGKILALVLIILTGVAALCMGRVENFKDIWSNSEYDPGKVALAFYSAAFTYEGWNALNFVTEELKTPNRNLPLAIWISLPLVTFIYCMVNVAYFVMLTPAEILATEAVANTFGNKVTHFMGTTVMPLCVAMSSLGCLSVHIMTNARVIFAGSRNYHTPSMLSLLSTSSMTPTPALVFLAVVTLLYLSIPKVSQLIELYSFVYSLVSLAVTAGLIYLRWKKPDLHRPMKVSMFFPISFGIICLFLIILPLYVDPIKQIIAIAILLTGLPVHYVFVKKRGLPAAIDNFTKNVTILVQKVFLSAAEDTDV</sequence>
<evidence type="ECO:0000313" key="7">
    <source>
        <dbReference type="EMBL" id="CAL8083513.1"/>
    </source>
</evidence>
<feature type="transmembrane region" description="Helical" evidence="6">
    <location>
        <begin position="191"/>
        <end position="216"/>
    </location>
</feature>
<feature type="transmembrane region" description="Helical" evidence="6">
    <location>
        <begin position="42"/>
        <end position="62"/>
    </location>
</feature>
<comment type="subcellular location">
    <subcellularLocation>
        <location evidence="1">Membrane</location>
        <topology evidence="1">Multi-pass membrane protein</topology>
    </subcellularLocation>
</comment>
<evidence type="ECO:0000256" key="2">
    <source>
        <dbReference type="ARBA" id="ARBA00022692"/>
    </source>
</evidence>
<gene>
    <name evidence="7" type="ORF">ODALV1_LOCUS5507</name>
</gene>
<reference evidence="7 8" key="1">
    <citation type="submission" date="2024-08" db="EMBL/GenBank/DDBJ databases">
        <authorList>
            <person name="Cucini C."/>
            <person name="Frati F."/>
        </authorList>
    </citation>
    <scope>NUCLEOTIDE SEQUENCE [LARGE SCALE GENOMIC DNA]</scope>
</reference>
<protein>
    <recommendedName>
        <fullName evidence="9">Y+L amino acid transporter 2</fullName>
    </recommendedName>
</protein>
<feature type="transmembrane region" description="Helical" evidence="6">
    <location>
        <begin position="116"/>
        <end position="142"/>
    </location>
</feature>
<feature type="transmembrane region" description="Helical" evidence="6">
    <location>
        <begin position="74"/>
        <end position="95"/>
    </location>
</feature>
<dbReference type="InterPro" id="IPR050598">
    <property type="entry name" value="AminoAcid_Transporter"/>
</dbReference>
<evidence type="ECO:0000256" key="1">
    <source>
        <dbReference type="ARBA" id="ARBA00004141"/>
    </source>
</evidence>
<feature type="transmembrane region" description="Helical" evidence="6">
    <location>
        <begin position="423"/>
        <end position="444"/>
    </location>
</feature>
<feature type="transmembrane region" description="Helical" evidence="6">
    <location>
        <begin position="309"/>
        <end position="335"/>
    </location>
</feature>
<feature type="transmembrane region" description="Helical" evidence="6">
    <location>
        <begin position="266"/>
        <end position="289"/>
    </location>
</feature>
<dbReference type="PANTHER" id="PTHR11785:SF240">
    <property type="entry name" value="LD25378P"/>
    <property type="match status" value="1"/>
</dbReference>
<keyword evidence="8" id="KW-1185">Reference proteome</keyword>
<evidence type="ECO:0000256" key="3">
    <source>
        <dbReference type="ARBA" id="ARBA00022989"/>
    </source>
</evidence>
<proteinExistence type="predicted"/>
<feature type="transmembrane region" description="Helical" evidence="6">
    <location>
        <begin position="450"/>
        <end position="467"/>
    </location>
</feature>
<dbReference type="InterPro" id="IPR002293">
    <property type="entry name" value="AA/rel_permease1"/>
</dbReference>
<dbReference type="PANTHER" id="PTHR11785">
    <property type="entry name" value="AMINO ACID TRANSPORTER"/>
    <property type="match status" value="1"/>
</dbReference>
<name>A0ABP1Q5K9_9HEXA</name>
<evidence type="ECO:0000256" key="6">
    <source>
        <dbReference type="SAM" id="Phobius"/>
    </source>
</evidence>
<keyword evidence="3 6" id="KW-1133">Transmembrane helix</keyword>
<keyword evidence="4 6" id="KW-0472">Membrane</keyword>
<dbReference type="Gene3D" id="1.20.1740.10">
    <property type="entry name" value="Amino acid/polyamine transporter I"/>
    <property type="match status" value="1"/>
</dbReference>
<dbReference type="PIRSF" id="PIRSF006060">
    <property type="entry name" value="AA_transporter"/>
    <property type="match status" value="1"/>
</dbReference>
<feature type="transmembrane region" description="Helical" evidence="6">
    <location>
        <begin position="162"/>
        <end position="179"/>
    </location>
</feature>
<accession>A0ABP1Q5K9</accession>
<evidence type="ECO:0000256" key="5">
    <source>
        <dbReference type="SAM" id="MobiDB-lite"/>
    </source>
</evidence>
<dbReference type="Pfam" id="PF13520">
    <property type="entry name" value="AA_permease_2"/>
    <property type="match status" value="1"/>
</dbReference>
<organism evidence="7 8">
    <name type="scientific">Orchesella dallaii</name>
    <dbReference type="NCBI Taxonomy" id="48710"/>
    <lineage>
        <taxon>Eukaryota</taxon>
        <taxon>Metazoa</taxon>
        <taxon>Ecdysozoa</taxon>
        <taxon>Arthropoda</taxon>
        <taxon>Hexapoda</taxon>
        <taxon>Collembola</taxon>
        <taxon>Entomobryomorpha</taxon>
        <taxon>Entomobryoidea</taxon>
        <taxon>Orchesellidae</taxon>
        <taxon>Orchesellinae</taxon>
        <taxon>Orchesella</taxon>
    </lineage>
</organism>
<feature type="transmembrane region" description="Helical" evidence="6">
    <location>
        <begin position="236"/>
        <end position="254"/>
    </location>
</feature>
<dbReference type="Proteomes" id="UP001642540">
    <property type="component" value="Unassembled WGS sequence"/>
</dbReference>
<evidence type="ECO:0008006" key="9">
    <source>
        <dbReference type="Google" id="ProtNLM"/>
    </source>
</evidence>
<feature type="compositionally biased region" description="Low complexity" evidence="5">
    <location>
        <begin position="1"/>
        <end position="22"/>
    </location>
</feature>
<feature type="region of interest" description="Disordered" evidence="5">
    <location>
        <begin position="1"/>
        <end position="26"/>
    </location>
</feature>
<feature type="transmembrane region" description="Helical" evidence="6">
    <location>
        <begin position="393"/>
        <end position="411"/>
    </location>
</feature>
<comment type="caution">
    <text evidence="7">The sequence shown here is derived from an EMBL/GenBank/DDBJ whole genome shotgun (WGS) entry which is preliminary data.</text>
</comment>